<protein>
    <submittedName>
        <fullName evidence="3">DUF4834 family protein</fullName>
    </submittedName>
</protein>
<feature type="compositionally biased region" description="Polar residues" evidence="1">
    <location>
        <begin position="37"/>
        <end position="65"/>
    </location>
</feature>
<dbReference type="RefSeq" id="WP_004289045.1">
    <property type="nucleotide sequence ID" value="NZ_CABKNQ010000019.1"/>
</dbReference>
<evidence type="ECO:0000313" key="10">
    <source>
        <dbReference type="Proteomes" id="UP000335496"/>
    </source>
</evidence>
<reference evidence="3 10" key="3">
    <citation type="journal article" date="2019" name="Nat. Med.">
        <title>A library of human gut bacterial isolates paired with longitudinal multiomics data enables mechanistic microbiome research.</title>
        <authorList>
            <person name="Poyet M."/>
            <person name="Groussin M."/>
            <person name="Gibbons S.M."/>
            <person name="Avila-Pacheco J."/>
            <person name="Jiang X."/>
            <person name="Kearney S.M."/>
            <person name="Perrotta A.R."/>
            <person name="Berdy B."/>
            <person name="Zhao S."/>
            <person name="Lieberman T.D."/>
            <person name="Swanson P.K."/>
            <person name="Smith M."/>
            <person name="Roesemann S."/>
            <person name="Alexander J.E."/>
            <person name="Rich S.A."/>
            <person name="Livny J."/>
            <person name="Vlamakis H."/>
            <person name="Clish C."/>
            <person name="Bullock K."/>
            <person name="Deik A."/>
            <person name="Scott J."/>
            <person name="Pierce K.A."/>
            <person name="Xavier R.J."/>
            <person name="Alm E.J."/>
        </authorList>
    </citation>
    <scope>NUCLEOTIDE SEQUENCE [LARGE SCALE GENOMIC DNA]</scope>
    <source>
        <strain evidence="3 10">BIOML-A1</strain>
    </source>
</reference>
<keyword evidence="10" id="KW-1185">Reference proteome</keyword>
<dbReference type="Proteomes" id="UP000291917">
    <property type="component" value="Unassembled WGS sequence"/>
</dbReference>
<evidence type="ECO:0000313" key="3">
    <source>
        <dbReference type="EMBL" id="KAA5272997.1"/>
    </source>
</evidence>
<keyword evidence="2" id="KW-1133">Transmembrane helix</keyword>
<dbReference type="Pfam" id="PF16118">
    <property type="entry name" value="DUF4834"/>
    <property type="match status" value="1"/>
</dbReference>
<feature type="compositionally biased region" description="Basic and acidic residues" evidence="1">
    <location>
        <begin position="66"/>
        <end position="77"/>
    </location>
</feature>
<dbReference type="InterPro" id="IPR032272">
    <property type="entry name" value="DUF4834"/>
</dbReference>
<sequence length="102" mass="11563">MFHFLGFLFIILIAILFIGLSIIGTVIRSVFGLGGRRSSNTYRNENGNYQSGKGYSFNDKQQSASSHEEAAHKEKTSPHSNPRKKLFSQDEGEYVEFEEIKD</sequence>
<organism evidence="6 7">
    <name type="scientific">Bacteroides eggerthii</name>
    <dbReference type="NCBI Taxonomy" id="28111"/>
    <lineage>
        <taxon>Bacteria</taxon>
        <taxon>Pseudomonadati</taxon>
        <taxon>Bacteroidota</taxon>
        <taxon>Bacteroidia</taxon>
        <taxon>Bacteroidales</taxon>
        <taxon>Bacteroidaceae</taxon>
        <taxon>Bacteroides</taxon>
    </lineage>
</organism>
<name>A0A380Z9U3_9BACE</name>
<dbReference type="Proteomes" id="UP000283538">
    <property type="component" value="Unassembled WGS sequence"/>
</dbReference>
<dbReference type="EMBL" id="UFSX01000002">
    <property type="protein sequence ID" value="SUV43768.1"/>
    <property type="molecule type" value="Genomic_DNA"/>
</dbReference>
<dbReference type="EMBL" id="VVZX01000017">
    <property type="protein sequence ID" value="KAA5272997.1"/>
    <property type="molecule type" value="Genomic_DNA"/>
</dbReference>
<keyword evidence="2" id="KW-0812">Transmembrane</keyword>
<reference evidence="6 7" key="1">
    <citation type="submission" date="2018-06" db="EMBL/GenBank/DDBJ databases">
        <authorList>
            <consortium name="Pathogen Informatics"/>
            <person name="Doyle S."/>
        </authorList>
    </citation>
    <scope>NUCLEOTIDE SEQUENCE [LARGE SCALE GENOMIC DNA]</scope>
    <source>
        <strain evidence="6 7">NCTC11155</strain>
    </source>
</reference>
<evidence type="ECO:0000313" key="9">
    <source>
        <dbReference type="Proteomes" id="UP000291917"/>
    </source>
</evidence>
<evidence type="ECO:0000256" key="1">
    <source>
        <dbReference type="SAM" id="MobiDB-lite"/>
    </source>
</evidence>
<gene>
    <name evidence="4" type="ORF">DW701_11565</name>
    <name evidence="5" type="ORF">EAJ03_11995</name>
    <name evidence="3" type="ORF">F2Z23_12600</name>
    <name evidence="6" type="ORF">NCTC11155_03175</name>
</gene>
<evidence type="ECO:0000313" key="7">
    <source>
        <dbReference type="Proteomes" id="UP000254424"/>
    </source>
</evidence>
<accession>A0A380Z9U3</accession>
<reference evidence="4 8" key="2">
    <citation type="submission" date="2018-08" db="EMBL/GenBank/DDBJ databases">
        <title>A genome reference for cultivated species of the human gut microbiota.</title>
        <authorList>
            <person name="Zou Y."/>
            <person name="Xue W."/>
            <person name="Luo G."/>
        </authorList>
    </citation>
    <scope>NUCLEOTIDE SEQUENCE [LARGE SCALE GENOMIC DNA]</scope>
    <source>
        <strain evidence="4 8">AM26-26AC</strain>
    </source>
</reference>
<feature type="region of interest" description="Disordered" evidence="1">
    <location>
        <begin position="35"/>
        <end position="102"/>
    </location>
</feature>
<dbReference type="GeneID" id="93069911"/>
<evidence type="ECO:0000313" key="6">
    <source>
        <dbReference type="EMBL" id="SUV43768.1"/>
    </source>
</evidence>
<dbReference type="EMBL" id="RCXL01000018">
    <property type="protein sequence ID" value="RYT72420.1"/>
    <property type="molecule type" value="Genomic_DNA"/>
</dbReference>
<proteinExistence type="predicted"/>
<feature type="transmembrane region" description="Helical" evidence="2">
    <location>
        <begin position="6"/>
        <end position="27"/>
    </location>
</feature>
<evidence type="ECO:0000313" key="8">
    <source>
        <dbReference type="Proteomes" id="UP000283538"/>
    </source>
</evidence>
<feature type="compositionally biased region" description="Acidic residues" evidence="1">
    <location>
        <begin position="90"/>
        <end position="102"/>
    </location>
</feature>
<dbReference type="Proteomes" id="UP000335496">
    <property type="component" value="Unassembled WGS sequence"/>
</dbReference>
<reference evidence="5 9" key="4">
    <citation type="journal article" date="2019" name="Science, e1252229">
        <title>Invertible promoters mediate bacterial phase variation, antibiotic resistance, and host adaptation in the gut.</title>
        <authorList>
            <person name="Jiang X."/>
            <person name="Hall A.B."/>
            <person name="Arthur T.D."/>
            <person name="Plichta D.R."/>
            <person name="Covington C.T."/>
            <person name="Poyet M."/>
            <person name="Crothers J."/>
            <person name="Moses P.L."/>
            <person name="Tolonen A.C."/>
            <person name="Vlamakis H."/>
            <person name="Alm E.J."/>
            <person name="Xavier R.J."/>
        </authorList>
    </citation>
    <scope>NUCLEOTIDE SEQUENCE [LARGE SCALE GENOMIC DNA]</scope>
    <source>
        <strain evidence="5">Bj_0095</strain>
        <strain evidence="9">bj_0095</strain>
    </source>
</reference>
<dbReference type="EMBL" id="QSLA01000012">
    <property type="protein sequence ID" value="RHF08196.1"/>
    <property type="molecule type" value="Genomic_DNA"/>
</dbReference>
<keyword evidence="2" id="KW-0472">Membrane</keyword>
<dbReference type="Proteomes" id="UP000254424">
    <property type="component" value="Unassembled WGS sequence"/>
</dbReference>
<evidence type="ECO:0000313" key="4">
    <source>
        <dbReference type="EMBL" id="RHF08196.1"/>
    </source>
</evidence>
<dbReference type="AlphaFoldDB" id="A0A380Z9U3"/>
<evidence type="ECO:0000256" key="2">
    <source>
        <dbReference type="SAM" id="Phobius"/>
    </source>
</evidence>
<dbReference type="STRING" id="483216.BACEGG_00764"/>
<dbReference type="OrthoDB" id="998001at2"/>
<evidence type="ECO:0000313" key="5">
    <source>
        <dbReference type="EMBL" id="RYT72420.1"/>
    </source>
</evidence>